<organism evidence="2 3">
    <name type="scientific">Gemmatimonas phototrophica</name>
    <dbReference type="NCBI Taxonomy" id="1379270"/>
    <lineage>
        <taxon>Bacteria</taxon>
        <taxon>Pseudomonadati</taxon>
        <taxon>Gemmatimonadota</taxon>
        <taxon>Gemmatimonadia</taxon>
        <taxon>Gemmatimonadales</taxon>
        <taxon>Gemmatimonadaceae</taxon>
        <taxon>Gemmatimonas</taxon>
    </lineage>
</organism>
<protein>
    <submittedName>
        <fullName evidence="2">Uncharacterized protein</fullName>
    </submittedName>
</protein>
<accession>A0A143BLM6</accession>
<reference evidence="2 3" key="2">
    <citation type="journal article" date="2016" name="Environ. Microbiol. Rep.">
        <title>Metagenomic evidence for the presence of phototrophic Gemmatimonadetes bacteria in diverse environments.</title>
        <authorList>
            <person name="Zeng Y."/>
            <person name="Baumbach J."/>
            <person name="Barbosa E.G."/>
            <person name="Azevedo V."/>
            <person name="Zhang C."/>
            <person name="Koblizek M."/>
        </authorList>
    </citation>
    <scope>NUCLEOTIDE SEQUENCE [LARGE SCALE GENOMIC DNA]</scope>
    <source>
        <strain evidence="2 3">AP64</strain>
    </source>
</reference>
<dbReference type="STRING" id="1379270.GEMMAAP_13255"/>
<keyword evidence="3" id="KW-1185">Reference proteome</keyword>
<evidence type="ECO:0000313" key="3">
    <source>
        <dbReference type="Proteomes" id="UP000076404"/>
    </source>
</evidence>
<proteinExistence type="predicted"/>
<feature type="compositionally biased region" description="Gly residues" evidence="1">
    <location>
        <begin position="129"/>
        <end position="149"/>
    </location>
</feature>
<feature type="compositionally biased region" description="Basic and acidic residues" evidence="1">
    <location>
        <begin position="75"/>
        <end position="84"/>
    </location>
</feature>
<dbReference type="AlphaFoldDB" id="A0A143BLM6"/>
<sequence>MGVGVVGGQTGIDAQRAQEILGKGERDAPQRRRPDERELGPAVQEGRQPPPGFPDIDEIAARAGHGAGQFGQGERATEGKEAAHGPHRHERQGPGELVGNARRRPEDPGADGGTDQNSNGTPEPERAGELGGGGGGGGGCGWLGHGALW</sequence>
<feature type="compositionally biased region" description="Gly residues" evidence="1">
    <location>
        <begin position="1"/>
        <end position="10"/>
    </location>
</feature>
<dbReference type="Proteomes" id="UP000076404">
    <property type="component" value="Chromosome"/>
</dbReference>
<reference evidence="2 3" key="1">
    <citation type="journal article" date="2014" name="Proc. Natl. Acad. Sci. U.S.A.">
        <title>Functional type 2 photosynthetic reaction centers found in the rare bacterial phylum Gemmatimonadetes.</title>
        <authorList>
            <person name="Zeng Y."/>
            <person name="Feng F."/>
            <person name="Medova H."/>
            <person name="Dean J."/>
            <person name="Koblizek M."/>
        </authorList>
    </citation>
    <scope>NUCLEOTIDE SEQUENCE [LARGE SCALE GENOMIC DNA]</scope>
    <source>
        <strain evidence="2 3">AP64</strain>
    </source>
</reference>
<name>A0A143BLM6_9BACT</name>
<feature type="region of interest" description="Disordered" evidence="1">
    <location>
        <begin position="1"/>
        <end position="149"/>
    </location>
</feature>
<dbReference type="EMBL" id="CP011454">
    <property type="protein sequence ID" value="AMW05513.1"/>
    <property type="molecule type" value="Genomic_DNA"/>
</dbReference>
<feature type="compositionally biased region" description="Basic and acidic residues" evidence="1">
    <location>
        <begin position="22"/>
        <end position="39"/>
    </location>
</feature>
<evidence type="ECO:0000313" key="2">
    <source>
        <dbReference type="EMBL" id="AMW05513.1"/>
    </source>
</evidence>
<dbReference type="KEGG" id="gph:GEMMAAP_13255"/>
<evidence type="ECO:0000256" key="1">
    <source>
        <dbReference type="SAM" id="MobiDB-lite"/>
    </source>
</evidence>
<gene>
    <name evidence="2" type="ORF">GEMMAAP_13255</name>
</gene>